<evidence type="ECO:0000313" key="3">
    <source>
        <dbReference type="EMBL" id="GGI13062.1"/>
    </source>
</evidence>
<dbReference type="PANTHER" id="PTHR23135:SF4">
    <property type="entry name" value="UDP-N-ACETYLMURAMOYL-L-ALANYL-D-GLUTAMATE--2,6-DIAMINOPIMELATE LIGASE MURE HOMOLOG, CHLOROPLASTIC"/>
    <property type="match status" value="1"/>
</dbReference>
<gene>
    <name evidence="3" type="ORF">GCM10007377_04080</name>
</gene>
<dbReference type="SUPFAM" id="SSF63418">
    <property type="entry name" value="MurE/MurF N-terminal domain"/>
    <property type="match status" value="1"/>
</dbReference>
<dbReference type="GO" id="GO:0051301">
    <property type="term" value="P:cell division"/>
    <property type="evidence" value="ECO:0007669"/>
    <property type="project" value="UniProtKB-KW"/>
</dbReference>
<evidence type="ECO:0008006" key="5">
    <source>
        <dbReference type="Google" id="ProtNLM"/>
    </source>
</evidence>
<keyword evidence="1" id="KW-0132">Cell division</keyword>
<evidence type="ECO:0000313" key="4">
    <source>
        <dbReference type="Proteomes" id="UP000619536"/>
    </source>
</evidence>
<comment type="caution">
    <text evidence="3">The sequence shown here is derived from an EMBL/GenBank/DDBJ whole genome shotgun (WGS) entry which is preliminary data.</text>
</comment>
<reference evidence="3" key="2">
    <citation type="submission" date="2020-09" db="EMBL/GenBank/DDBJ databases">
        <authorList>
            <person name="Sun Q."/>
            <person name="Sedlacek I."/>
        </authorList>
    </citation>
    <scope>NUCLEOTIDE SEQUENCE</scope>
    <source>
        <strain evidence="3">CCM 8606</strain>
    </source>
</reference>
<evidence type="ECO:0000256" key="2">
    <source>
        <dbReference type="ARBA" id="ARBA00023306"/>
    </source>
</evidence>
<dbReference type="RefSeq" id="WP_188354568.1">
    <property type="nucleotide sequence ID" value="NZ_BMDH01000001.1"/>
</dbReference>
<dbReference type="InterPro" id="IPR035911">
    <property type="entry name" value="MurE/MurF_N"/>
</dbReference>
<dbReference type="PANTHER" id="PTHR23135">
    <property type="entry name" value="MUR LIGASE FAMILY MEMBER"/>
    <property type="match status" value="1"/>
</dbReference>
<accession>A0A8J3AET7</accession>
<keyword evidence="4" id="KW-1185">Reference proteome</keyword>
<dbReference type="AlphaFoldDB" id="A0A8J3AET7"/>
<reference evidence="3" key="1">
    <citation type="journal article" date="2014" name="Int. J. Syst. Evol. Microbiol.">
        <title>Complete genome sequence of Corynebacterium casei LMG S-19264T (=DSM 44701T), isolated from a smear-ripened cheese.</title>
        <authorList>
            <consortium name="US DOE Joint Genome Institute (JGI-PGF)"/>
            <person name="Walter F."/>
            <person name="Albersmeier A."/>
            <person name="Kalinowski J."/>
            <person name="Ruckert C."/>
        </authorList>
    </citation>
    <scope>NUCLEOTIDE SEQUENCE</scope>
    <source>
        <strain evidence="3">CCM 8606</strain>
    </source>
</reference>
<dbReference type="EMBL" id="BMDH01000001">
    <property type="protein sequence ID" value="GGI13062.1"/>
    <property type="molecule type" value="Genomic_DNA"/>
</dbReference>
<protein>
    <recommendedName>
        <fullName evidence="5">UDP-N-acetylmuramyl peptide synthase</fullName>
    </recommendedName>
</protein>
<dbReference type="Proteomes" id="UP000619536">
    <property type="component" value="Unassembled WGS sequence"/>
</dbReference>
<keyword evidence="2" id="KW-0131">Cell cycle</keyword>
<organism evidence="3 4">
    <name type="scientific">Galliscardovia ingluviei</name>
    <dbReference type="NCBI Taxonomy" id="1769422"/>
    <lineage>
        <taxon>Bacteria</taxon>
        <taxon>Bacillati</taxon>
        <taxon>Actinomycetota</taxon>
        <taxon>Actinomycetes</taxon>
        <taxon>Bifidobacteriales</taxon>
        <taxon>Bifidobacteriaceae</taxon>
        <taxon>Galliscardovia</taxon>
    </lineage>
</organism>
<name>A0A8J3AET7_9BIFI</name>
<evidence type="ECO:0000256" key="1">
    <source>
        <dbReference type="ARBA" id="ARBA00022618"/>
    </source>
</evidence>
<sequence>MSYANDSGSSNITIQLLREQYGIETLHHDYGPVTITSIALSLDDVTQGSLYIPSKQAISEDPYFMQAQSRGAYAVLVDRQTVVDSAQISIPVLFGSLSAQELGTLAATLYHYPAQAIAIFAIIGQHTERYASQLAYILHILGNPVGLISSTMTKSLDTDLYTHMPLSSVAMQKLLSVIVEDGAAAAVIGVDQQTLQQGALSCIGVDICALIRDEDHIGHAGINEAAAYYGAVIGEKIAIATRTADSDELAELFKPHADPDELAVLSTCLAMVMAAGVRKNNIRSALKVAKEMD</sequence>
<proteinExistence type="predicted"/>
<dbReference type="Gene3D" id="3.40.1390.10">
    <property type="entry name" value="MurE/MurF, N-terminal domain"/>
    <property type="match status" value="1"/>
</dbReference>